<evidence type="ECO:0000256" key="2">
    <source>
        <dbReference type="ARBA" id="ARBA00022729"/>
    </source>
</evidence>
<dbReference type="RefSeq" id="WP_011496550.1">
    <property type="nucleotide sequence ID" value="NC_007954.1"/>
</dbReference>
<evidence type="ECO:0000256" key="1">
    <source>
        <dbReference type="ARBA" id="ARBA00010333"/>
    </source>
</evidence>
<reference evidence="5 6" key="1">
    <citation type="submission" date="2006-03" db="EMBL/GenBank/DDBJ databases">
        <title>Complete sequence of Shewanella denitrificans OS217.</title>
        <authorList>
            <consortium name="US DOE Joint Genome Institute"/>
            <person name="Copeland A."/>
            <person name="Lucas S."/>
            <person name="Lapidus A."/>
            <person name="Barry K."/>
            <person name="Detter J.C."/>
            <person name="Glavina del Rio T."/>
            <person name="Hammon N."/>
            <person name="Israni S."/>
            <person name="Dalin E."/>
            <person name="Tice H."/>
            <person name="Pitluck S."/>
            <person name="Brettin T."/>
            <person name="Bruce D."/>
            <person name="Han C."/>
            <person name="Tapia R."/>
            <person name="Gilna P."/>
            <person name="Kiss H."/>
            <person name="Schmutz J."/>
            <person name="Larimer F."/>
            <person name="Land M."/>
            <person name="Hauser L."/>
            <person name="Kyrpides N."/>
            <person name="Lykidis A."/>
            <person name="Richardson P."/>
        </authorList>
    </citation>
    <scope>NUCLEOTIDE SEQUENCE [LARGE SCALE GENOMIC DNA]</scope>
    <source>
        <strain evidence="6">OS217 / ATCC BAA-1090 / DSM 15013</strain>
    </source>
</reference>
<dbReference type="EMBL" id="CP000302">
    <property type="protein sequence ID" value="ABE55395.1"/>
    <property type="molecule type" value="Genomic_DNA"/>
</dbReference>
<dbReference type="HOGENOM" id="CLU_087937_0_0_6"/>
<keyword evidence="2 3" id="KW-0732">Signal</keyword>
<dbReference type="Gene3D" id="3.40.190.10">
    <property type="entry name" value="Periplasmic binding protein-like II"/>
    <property type="match status" value="2"/>
</dbReference>
<dbReference type="AlphaFoldDB" id="Q12MD1"/>
<evidence type="ECO:0000259" key="4">
    <source>
        <dbReference type="Pfam" id="PF00497"/>
    </source>
</evidence>
<evidence type="ECO:0000313" key="5">
    <source>
        <dbReference type="EMBL" id="ABE55395.1"/>
    </source>
</evidence>
<evidence type="ECO:0000313" key="6">
    <source>
        <dbReference type="Proteomes" id="UP000001982"/>
    </source>
</evidence>
<dbReference type="STRING" id="318161.Sden_2113"/>
<feature type="domain" description="Solute-binding protein family 3/N-terminal" evidence="4">
    <location>
        <begin position="42"/>
        <end position="98"/>
    </location>
</feature>
<keyword evidence="6" id="KW-1185">Reference proteome</keyword>
<feature type="signal peptide" evidence="3">
    <location>
        <begin position="1"/>
        <end position="32"/>
    </location>
</feature>
<accession>Q12MD1</accession>
<sequence>MLLKHTIKKMSLSSKWLFCCLSLSLISMPTWAQTVIRIGGYDFAPYVSVNNDTQATGLSLDLMAALNAIQSEVKFEFVGTSIEQRYQAFSKGRYDAILFESPQWGWQDYDTQFVPLEIEDGERYISLKITAKDQSYFDNFRNKKLALVSGYHYKFAQWSNDPKVLKKKFDALFVPSNKASIESVLKARADMAPVTWSYLQHYFVTNPTAREQLIFSTKWDQQYQHGIIINPQSSLSAEQLSLWLDKLKQNGTLKNLAQRYHLTVK</sequence>
<evidence type="ECO:0000256" key="3">
    <source>
        <dbReference type="SAM" id="SignalP"/>
    </source>
</evidence>
<organism evidence="5 6">
    <name type="scientific">Shewanella denitrificans (strain OS217 / ATCC BAA-1090 / DSM 15013)</name>
    <dbReference type="NCBI Taxonomy" id="318161"/>
    <lineage>
        <taxon>Bacteria</taxon>
        <taxon>Pseudomonadati</taxon>
        <taxon>Pseudomonadota</taxon>
        <taxon>Gammaproteobacteria</taxon>
        <taxon>Alteromonadales</taxon>
        <taxon>Shewanellaceae</taxon>
        <taxon>Shewanella</taxon>
    </lineage>
</organism>
<dbReference type="Proteomes" id="UP000001982">
    <property type="component" value="Chromosome"/>
</dbReference>
<dbReference type="InterPro" id="IPR001638">
    <property type="entry name" value="Solute-binding_3/MltF_N"/>
</dbReference>
<dbReference type="Pfam" id="PF00497">
    <property type="entry name" value="SBP_bac_3"/>
    <property type="match status" value="1"/>
</dbReference>
<dbReference type="KEGG" id="sdn:Sden_2113"/>
<dbReference type="OrthoDB" id="8747607at2"/>
<comment type="similarity">
    <text evidence="1">Belongs to the bacterial solute-binding protein 3 family.</text>
</comment>
<feature type="chain" id="PRO_5004181554" description="Solute-binding protein family 3/N-terminal domain-containing protein" evidence="3">
    <location>
        <begin position="33"/>
        <end position="265"/>
    </location>
</feature>
<dbReference type="PANTHER" id="PTHR35936:SF25">
    <property type="entry name" value="ABC TRANSPORTER SUBSTRATE-BINDING PROTEIN"/>
    <property type="match status" value="1"/>
</dbReference>
<dbReference type="PANTHER" id="PTHR35936">
    <property type="entry name" value="MEMBRANE-BOUND LYTIC MUREIN TRANSGLYCOSYLASE F"/>
    <property type="match status" value="1"/>
</dbReference>
<proteinExistence type="inferred from homology"/>
<name>Q12MD1_SHEDO</name>
<dbReference type="eggNOG" id="COG0834">
    <property type="taxonomic scope" value="Bacteria"/>
</dbReference>
<protein>
    <recommendedName>
        <fullName evidence="4">Solute-binding protein family 3/N-terminal domain-containing protein</fullName>
    </recommendedName>
</protein>
<gene>
    <name evidence="5" type="ordered locus">Sden_2113</name>
</gene>
<dbReference type="SUPFAM" id="SSF53850">
    <property type="entry name" value="Periplasmic binding protein-like II"/>
    <property type="match status" value="1"/>
</dbReference>